<evidence type="ECO:0000313" key="2">
    <source>
        <dbReference type="EMBL" id="KAK7446971.1"/>
    </source>
</evidence>
<feature type="compositionally biased region" description="Basic and acidic residues" evidence="1">
    <location>
        <begin position="85"/>
        <end position="94"/>
    </location>
</feature>
<feature type="compositionally biased region" description="Basic and acidic residues" evidence="1">
    <location>
        <begin position="190"/>
        <end position="201"/>
    </location>
</feature>
<dbReference type="Proteomes" id="UP001498398">
    <property type="component" value="Unassembled WGS sequence"/>
</dbReference>
<proteinExistence type="predicted"/>
<organism evidence="2 3">
    <name type="scientific">Marasmiellus scandens</name>
    <dbReference type="NCBI Taxonomy" id="2682957"/>
    <lineage>
        <taxon>Eukaryota</taxon>
        <taxon>Fungi</taxon>
        <taxon>Dikarya</taxon>
        <taxon>Basidiomycota</taxon>
        <taxon>Agaricomycotina</taxon>
        <taxon>Agaricomycetes</taxon>
        <taxon>Agaricomycetidae</taxon>
        <taxon>Agaricales</taxon>
        <taxon>Marasmiineae</taxon>
        <taxon>Omphalotaceae</taxon>
        <taxon>Marasmiellus</taxon>
    </lineage>
</organism>
<feature type="compositionally biased region" description="Basic residues" evidence="1">
    <location>
        <begin position="353"/>
        <end position="364"/>
    </location>
</feature>
<evidence type="ECO:0000256" key="1">
    <source>
        <dbReference type="SAM" id="MobiDB-lite"/>
    </source>
</evidence>
<sequence length="385" mass="41604">MFLIAAAATSAKSKGKAKASRARQTEATGRGKKGARKKAVENGSDDDDEPLPKARQKRSTAVKFKATAGELSDREEGDKEEEPEVVSRRQDNKKPSKKPKEKPQPTVDNLENAPSKDRQTRRGAASSSRSGKSRAENSGLDHDPDVPGESEKGERKGKAVVAKGKGRKVIESEAEDDPEPDTLAGNASALRKEENRHKPSVTEDGIASNDGELSTEIAKKASAAEGNKADTGSKKSKTTKAGTQSALHMDFSTMKPTKRRRDDAEQLVITKRPKINHESQAEDIVEKEKSTNKPKASKALKVVPEKSTAADSPASKKRRRAEVSEFDSGAASRNETTVPENQVEETVEEPVKKRSRTGKGSKSRKGPDAEATPTEDKTKPPTKPR</sequence>
<feature type="compositionally biased region" description="Low complexity" evidence="1">
    <location>
        <begin position="1"/>
        <end position="12"/>
    </location>
</feature>
<comment type="caution">
    <text evidence="2">The sequence shown here is derived from an EMBL/GenBank/DDBJ whole genome shotgun (WGS) entry which is preliminary data.</text>
</comment>
<name>A0ABR1J5E1_9AGAR</name>
<feature type="region of interest" description="Disordered" evidence="1">
    <location>
        <begin position="1"/>
        <end position="385"/>
    </location>
</feature>
<gene>
    <name evidence="2" type="ORF">VKT23_014184</name>
</gene>
<evidence type="ECO:0000313" key="3">
    <source>
        <dbReference type="Proteomes" id="UP001498398"/>
    </source>
</evidence>
<keyword evidence="3" id="KW-1185">Reference proteome</keyword>
<accession>A0ABR1J5E1</accession>
<dbReference type="EMBL" id="JBANRG010000042">
    <property type="protein sequence ID" value="KAK7446971.1"/>
    <property type="molecule type" value="Genomic_DNA"/>
</dbReference>
<feature type="compositionally biased region" description="Polar residues" evidence="1">
    <location>
        <begin position="331"/>
        <end position="340"/>
    </location>
</feature>
<feature type="compositionally biased region" description="Basic and acidic residues" evidence="1">
    <location>
        <begin position="133"/>
        <end position="157"/>
    </location>
</feature>
<protein>
    <submittedName>
        <fullName evidence="2">Uncharacterized protein</fullName>
    </submittedName>
</protein>
<reference evidence="2 3" key="1">
    <citation type="submission" date="2024-01" db="EMBL/GenBank/DDBJ databases">
        <title>A draft genome for the cacao thread blight pathogen Marasmiellus scandens.</title>
        <authorList>
            <person name="Baruah I.K."/>
            <person name="Leung J."/>
            <person name="Bukari Y."/>
            <person name="Amoako-Attah I."/>
            <person name="Meinhardt L.W."/>
            <person name="Bailey B.A."/>
            <person name="Cohen S.P."/>
        </authorList>
    </citation>
    <scope>NUCLEOTIDE SEQUENCE [LARGE SCALE GENOMIC DNA]</scope>
    <source>
        <strain evidence="2 3">GH-19</strain>
    </source>
</reference>
<feature type="compositionally biased region" description="Basic and acidic residues" evidence="1">
    <location>
        <begin position="275"/>
        <end position="291"/>
    </location>
</feature>